<sequence length="255" mass="29845">MNCIFVCVFNQEKYVDMFFLLLESILIYGNLDDNTNILVYTSTQFMNVIKRSHLFCDKIKFEINDTYHNIDKACKARLDLFNLPSITKYNKILYLDTDILVKDNINKVFNVCEEDILYVLEEGEINGKMDFWGKSLFGNEITNYNDKSAFTSGILLFNNCEKIKDLFQKINEDIVNRPYSFSCYDQPYIVYNAFKYNLYNNKILKSLVVNNSKNIHSDKVIHHFPGGPGVYQHKIIGMTIFLNNIKDFTINNNIN</sequence>
<proteinExistence type="predicted"/>
<evidence type="ECO:0008006" key="2">
    <source>
        <dbReference type="Google" id="ProtNLM"/>
    </source>
</evidence>
<protein>
    <recommendedName>
        <fullName evidence="2">Nucleotide-diphospho-sugar transferase domain-containing protein</fullName>
    </recommendedName>
</protein>
<dbReference type="AlphaFoldDB" id="A0A6C0JD12"/>
<reference evidence="1" key="1">
    <citation type="journal article" date="2020" name="Nature">
        <title>Giant virus diversity and host interactions through global metagenomics.</title>
        <authorList>
            <person name="Schulz F."/>
            <person name="Roux S."/>
            <person name="Paez-Espino D."/>
            <person name="Jungbluth S."/>
            <person name="Walsh D.A."/>
            <person name="Denef V.J."/>
            <person name="McMahon K.D."/>
            <person name="Konstantinidis K.T."/>
            <person name="Eloe-Fadrosh E.A."/>
            <person name="Kyrpides N.C."/>
            <person name="Woyke T."/>
        </authorList>
    </citation>
    <scope>NUCLEOTIDE SEQUENCE</scope>
    <source>
        <strain evidence="1">GVMAG-M-3300025880-76</strain>
    </source>
</reference>
<dbReference type="Pfam" id="PF01501">
    <property type="entry name" value="Glyco_transf_8"/>
    <property type="match status" value="1"/>
</dbReference>
<dbReference type="GO" id="GO:0016757">
    <property type="term" value="F:glycosyltransferase activity"/>
    <property type="evidence" value="ECO:0007669"/>
    <property type="project" value="InterPro"/>
</dbReference>
<dbReference type="SUPFAM" id="SSF53448">
    <property type="entry name" value="Nucleotide-diphospho-sugar transferases"/>
    <property type="match status" value="1"/>
</dbReference>
<dbReference type="InterPro" id="IPR029044">
    <property type="entry name" value="Nucleotide-diphossugar_trans"/>
</dbReference>
<dbReference type="InterPro" id="IPR002495">
    <property type="entry name" value="Glyco_trans_8"/>
</dbReference>
<organism evidence="1">
    <name type="scientific">viral metagenome</name>
    <dbReference type="NCBI Taxonomy" id="1070528"/>
    <lineage>
        <taxon>unclassified sequences</taxon>
        <taxon>metagenomes</taxon>
        <taxon>organismal metagenomes</taxon>
    </lineage>
</organism>
<dbReference type="Gene3D" id="3.90.550.10">
    <property type="entry name" value="Spore Coat Polysaccharide Biosynthesis Protein SpsA, Chain A"/>
    <property type="match status" value="1"/>
</dbReference>
<dbReference type="EMBL" id="MN740360">
    <property type="protein sequence ID" value="QHU02616.1"/>
    <property type="molecule type" value="Genomic_DNA"/>
</dbReference>
<evidence type="ECO:0000313" key="1">
    <source>
        <dbReference type="EMBL" id="QHU02616.1"/>
    </source>
</evidence>
<name>A0A6C0JD12_9ZZZZ</name>
<accession>A0A6C0JD12</accession>